<dbReference type="CDD" id="cd01949">
    <property type="entry name" value="GGDEF"/>
    <property type="match status" value="1"/>
</dbReference>
<evidence type="ECO:0000256" key="4">
    <source>
        <dbReference type="SAM" id="Phobius"/>
    </source>
</evidence>
<dbReference type="PANTHER" id="PTHR45138:SF9">
    <property type="entry name" value="DIGUANYLATE CYCLASE DGCM-RELATED"/>
    <property type="match status" value="1"/>
</dbReference>
<organism evidence="6 7">
    <name type="scientific">Roseospira marina</name>
    <dbReference type="NCBI Taxonomy" id="140057"/>
    <lineage>
        <taxon>Bacteria</taxon>
        <taxon>Pseudomonadati</taxon>
        <taxon>Pseudomonadota</taxon>
        <taxon>Alphaproteobacteria</taxon>
        <taxon>Rhodospirillales</taxon>
        <taxon>Rhodospirillaceae</taxon>
        <taxon>Roseospira</taxon>
    </lineage>
</organism>
<dbReference type="InterPro" id="IPR029787">
    <property type="entry name" value="Nucleotide_cyclase"/>
</dbReference>
<dbReference type="NCBIfam" id="TIGR00254">
    <property type="entry name" value="GGDEF"/>
    <property type="match status" value="1"/>
</dbReference>
<dbReference type="Gene3D" id="3.30.70.270">
    <property type="match status" value="1"/>
</dbReference>
<dbReference type="SMART" id="SM00267">
    <property type="entry name" value="GGDEF"/>
    <property type="match status" value="1"/>
</dbReference>
<evidence type="ECO:0000256" key="3">
    <source>
        <dbReference type="SAM" id="MobiDB-lite"/>
    </source>
</evidence>
<evidence type="ECO:0000259" key="5">
    <source>
        <dbReference type="PROSITE" id="PS50887"/>
    </source>
</evidence>
<feature type="transmembrane region" description="Helical" evidence="4">
    <location>
        <begin position="36"/>
        <end position="57"/>
    </location>
</feature>
<gene>
    <name evidence="6" type="ORF">F1188_18360</name>
</gene>
<dbReference type="SUPFAM" id="SSF55073">
    <property type="entry name" value="Nucleotide cyclase"/>
    <property type="match status" value="1"/>
</dbReference>
<evidence type="ECO:0000256" key="1">
    <source>
        <dbReference type="ARBA" id="ARBA00012528"/>
    </source>
</evidence>
<dbReference type="GO" id="GO:0005886">
    <property type="term" value="C:plasma membrane"/>
    <property type="evidence" value="ECO:0007669"/>
    <property type="project" value="TreeGrafter"/>
</dbReference>
<dbReference type="Proteomes" id="UP000324065">
    <property type="component" value="Unassembled WGS sequence"/>
</dbReference>
<protein>
    <recommendedName>
        <fullName evidence="1">diguanylate cyclase</fullName>
        <ecNumber evidence="1">2.7.7.65</ecNumber>
    </recommendedName>
</protein>
<feature type="transmembrane region" description="Helical" evidence="4">
    <location>
        <begin position="110"/>
        <end position="127"/>
    </location>
</feature>
<dbReference type="InterPro" id="IPR050469">
    <property type="entry name" value="Diguanylate_Cyclase"/>
</dbReference>
<comment type="caution">
    <text evidence="6">The sequence shown here is derived from an EMBL/GenBank/DDBJ whole genome shotgun (WGS) entry which is preliminary data.</text>
</comment>
<name>A0A5M6I831_9PROT</name>
<feature type="domain" description="GGDEF" evidence="5">
    <location>
        <begin position="194"/>
        <end position="323"/>
    </location>
</feature>
<feature type="region of interest" description="Disordered" evidence="3">
    <location>
        <begin position="314"/>
        <end position="344"/>
    </location>
</feature>
<dbReference type="PROSITE" id="PS50887">
    <property type="entry name" value="GGDEF"/>
    <property type="match status" value="1"/>
</dbReference>
<dbReference type="RefSeq" id="WP_150063911.1">
    <property type="nucleotide sequence ID" value="NZ_JACHII010000027.1"/>
</dbReference>
<feature type="transmembrane region" description="Helical" evidence="4">
    <location>
        <begin position="77"/>
        <end position="98"/>
    </location>
</feature>
<evidence type="ECO:0000256" key="2">
    <source>
        <dbReference type="ARBA" id="ARBA00034247"/>
    </source>
</evidence>
<keyword evidence="4" id="KW-1133">Transmembrane helix</keyword>
<keyword evidence="7" id="KW-1185">Reference proteome</keyword>
<dbReference type="GO" id="GO:0043709">
    <property type="term" value="P:cell adhesion involved in single-species biofilm formation"/>
    <property type="evidence" value="ECO:0007669"/>
    <property type="project" value="TreeGrafter"/>
</dbReference>
<feature type="transmembrane region" description="Helical" evidence="4">
    <location>
        <begin position="12"/>
        <end position="29"/>
    </location>
</feature>
<comment type="catalytic activity">
    <reaction evidence="2">
        <text>2 GTP = 3',3'-c-di-GMP + 2 diphosphate</text>
        <dbReference type="Rhea" id="RHEA:24898"/>
        <dbReference type="ChEBI" id="CHEBI:33019"/>
        <dbReference type="ChEBI" id="CHEBI:37565"/>
        <dbReference type="ChEBI" id="CHEBI:58805"/>
        <dbReference type="EC" id="2.7.7.65"/>
    </reaction>
</comment>
<dbReference type="GO" id="GO:1902201">
    <property type="term" value="P:negative regulation of bacterial-type flagellum-dependent cell motility"/>
    <property type="evidence" value="ECO:0007669"/>
    <property type="project" value="TreeGrafter"/>
</dbReference>
<reference evidence="6 7" key="1">
    <citation type="submission" date="2019-09" db="EMBL/GenBank/DDBJ databases">
        <title>Genome sequence of Roseospira marina, one of the more divergent members of the non-sulfur purple photosynthetic bacterial family, the Rhodospirillaceae.</title>
        <authorList>
            <person name="Meyer T."/>
            <person name="Kyndt J."/>
        </authorList>
    </citation>
    <scope>NUCLEOTIDE SEQUENCE [LARGE SCALE GENOMIC DNA]</scope>
    <source>
        <strain evidence="6 7">DSM 15113</strain>
    </source>
</reference>
<dbReference type="OrthoDB" id="9812260at2"/>
<dbReference type="EMBL" id="VWPJ01000027">
    <property type="protein sequence ID" value="KAA5603899.1"/>
    <property type="molecule type" value="Genomic_DNA"/>
</dbReference>
<dbReference type="EC" id="2.7.7.65" evidence="1"/>
<dbReference type="GO" id="GO:0052621">
    <property type="term" value="F:diguanylate cyclase activity"/>
    <property type="evidence" value="ECO:0007669"/>
    <property type="project" value="UniProtKB-EC"/>
</dbReference>
<keyword evidence="4" id="KW-0812">Transmembrane</keyword>
<dbReference type="AlphaFoldDB" id="A0A5M6I831"/>
<evidence type="ECO:0000313" key="7">
    <source>
        <dbReference type="Proteomes" id="UP000324065"/>
    </source>
</evidence>
<accession>A0A5M6I831</accession>
<sequence length="344" mass="37437">MQAVSDFRTRTLMLLGISSVPILFGFCLYDLFVGNVVFSALIAVVAAVIAANTLHLYRTTRALVPFTVINLTALGALEWGILTLGLEVTLWAYPLAIVNSFVSERRPARILMAVGIGVLLPTVALVLPPEAAVRFAATYLMVCLFSDMAVSSLERLQDRLNDLAIRDPLTGAFNRRCLDLRLDDAIEQHRRGLGAFSLIALDVDHFKQINDGFGHDAGDQVLVRLVETVQERLRAVDALFRMGGEEFVILCRGTAGRQAHGLAEAVRCEILAADLLPDRAVTVSLGVVEYDDTKGKHDCLRRADQNLYRAKQCGRNRVWPPEPDDLGPAPDPGGGDAGMTEGAS</sequence>
<dbReference type="Pfam" id="PF00990">
    <property type="entry name" value="GGDEF"/>
    <property type="match status" value="1"/>
</dbReference>
<dbReference type="InterPro" id="IPR000160">
    <property type="entry name" value="GGDEF_dom"/>
</dbReference>
<dbReference type="InterPro" id="IPR043128">
    <property type="entry name" value="Rev_trsase/Diguanyl_cyclase"/>
</dbReference>
<evidence type="ECO:0000313" key="6">
    <source>
        <dbReference type="EMBL" id="KAA5603899.1"/>
    </source>
</evidence>
<dbReference type="FunFam" id="3.30.70.270:FF:000001">
    <property type="entry name" value="Diguanylate cyclase domain protein"/>
    <property type="match status" value="1"/>
</dbReference>
<dbReference type="PANTHER" id="PTHR45138">
    <property type="entry name" value="REGULATORY COMPONENTS OF SENSORY TRANSDUCTION SYSTEM"/>
    <property type="match status" value="1"/>
</dbReference>
<keyword evidence="4" id="KW-0472">Membrane</keyword>
<proteinExistence type="predicted"/>